<evidence type="ECO:0000256" key="3">
    <source>
        <dbReference type="SAM" id="Phobius"/>
    </source>
</evidence>
<dbReference type="OrthoDB" id="5653038at2"/>
<evidence type="ECO:0000313" key="5">
    <source>
        <dbReference type="Proteomes" id="UP000054773"/>
    </source>
</evidence>
<protein>
    <submittedName>
        <fullName evidence="4">Coiled-coil protein</fullName>
    </submittedName>
</protein>
<feature type="transmembrane region" description="Helical" evidence="3">
    <location>
        <begin position="251"/>
        <end position="281"/>
    </location>
</feature>
<keyword evidence="3" id="KW-1133">Transmembrane helix</keyword>
<feature type="compositionally biased region" description="Basic and acidic residues" evidence="2">
    <location>
        <begin position="370"/>
        <end position="387"/>
    </location>
</feature>
<feature type="coiled-coil region" evidence="1">
    <location>
        <begin position="213"/>
        <end position="240"/>
    </location>
</feature>
<feature type="transmembrane region" description="Helical" evidence="3">
    <location>
        <begin position="112"/>
        <end position="137"/>
    </location>
</feature>
<proteinExistence type="predicted"/>
<evidence type="ECO:0000313" key="4">
    <source>
        <dbReference type="EMBL" id="KTC94446.1"/>
    </source>
</evidence>
<dbReference type="PATRIC" id="fig|448.7.peg.2738"/>
<feature type="region of interest" description="Disordered" evidence="2">
    <location>
        <begin position="355"/>
        <end position="387"/>
    </location>
</feature>
<feature type="transmembrane region" description="Helical" evidence="3">
    <location>
        <begin position="143"/>
        <end position="163"/>
    </location>
</feature>
<comment type="caution">
    <text evidence="4">The sequence shown here is derived from an EMBL/GenBank/DDBJ whole genome shotgun (WGS) entry which is preliminary data.</text>
</comment>
<keyword evidence="3" id="KW-0472">Membrane</keyword>
<dbReference type="AlphaFoldDB" id="A0A0W0TFU7"/>
<dbReference type="RefSeq" id="WP_058527696.1">
    <property type="nucleotide sequence ID" value="NZ_CAAAHY010000013.1"/>
</dbReference>
<feature type="transmembrane region" description="Helical" evidence="3">
    <location>
        <begin position="287"/>
        <end position="309"/>
    </location>
</feature>
<evidence type="ECO:0000256" key="2">
    <source>
        <dbReference type="SAM" id="MobiDB-lite"/>
    </source>
</evidence>
<keyword evidence="3" id="KW-0812">Transmembrane</keyword>
<evidence type="ECO:0000256" key="1">
    <source>
        <dbReference type="SAM" id="Coils"/>
    </source>
</evidence>
<organism evidence="4 5">
    <name type="scientific">Legionella erythra</name>
    <dbReference type="NCBI Taxonomy" id="448"/>
    <lineage>
        <taxon>Bacteria</taxon>
        <taxon>Pseudomonadati</taxon>
        <taxon>Pseudomonadota</taxon>
        <taxon>Gammaproteobacteria</taxon>
        <taxon>Legionellales</taxon>
        <taxon>Legionellaceae</taxon>
        <taxon>Legionella</taxon>
    </lineage>
</organism>
<gene>
    <name evidence="4" type="ORF">Lery_2613</name>
</gene>
<keyword evidence="5" id="KW-1185">Reference proteome</keyword>
<reference evidence="4 5" key="1">
    <citation type="submission" date="2015-11" db="EMBL/GenBank/DDBJ databases">
        <title>Genomic analysis of 38 Legionella species identifies large and diverse effector repertoires.</title>
        <authorList>
            <person name="Burstein D."/>
            <person name="Amaro F."/>
            <person name="Zusman T."/>
            <person name="Lifshitz Z."/>
            <person name="Cohen O."/>
            <person name="Gilbert J.A."/>
            <person name="Pupko T."/>
            <person name="Shuman H.A."/>
            <person name="Segal G."/>
        </authorList>
    </citation>
    <scope>NUCLEOTIDE SEQUENCE [LARGE SCALE GENOMIC DNA]</scope>
    <source>
        <strain evidence="4 5">SE-32A-C8</strain>
    </source>
</reference>
<sequence length="589" mass="65792">MSLPPITRKATLKVIAKAKKAGIELQGKIPDVFLEDLEPNKAGFTAPQKAGPNDTLQLLKVFKAAGSDKLSEDERYYIEALIAAHLKDMEKALQVSKVQEKKKSNWVSRLKFILLAIAGTIFFGCEGFDGVTALLGVFNLPTVGIFVAGTVFSVLSILVFYAFDLVEISHNLGVNLKSAPKMVDLYTKELESIKALRIKINSQWHKAKTPEELEEYLKLVEALKARRQEILDDVAKLEKALDRPALKMAKFVTAAITGVIFFSGGFFAGQTVALAIAGLFVSSISATFWPIILVSVAVGFAALAVYWFVERPGIENLIGRMIGLDKEKIEKLTDKHENNNENQDLESLLEHINDKKNQLNNPSPDQQAFVEEKRAHEETRKKHQETEKEHVNVVKDLTQQVDLLRAQHNEVVIENKKMEIALNQKTCEVAVLRDKQEEETQKAAEMEKKLKEAEVQLKQLEETKKLLERAREDNLRLQSMLEKQTEHANELDKVLSMEKQEKTGLQAKVYKLEESVRFFQKQAESKIIVNTQAVSAESAELVSGVEKEPSPVVVMGLFASSEVTNKMPGALVLNASHSGHEPGVAHFFS</sequence>
<dbReference type="EMBL" id="LNYA01000034">
    <property type="protein sequence ID" value="KTC94446.1"/>
    <property type="molecule type" value="Genomic_DNA"/>
</dbReference>
<keyword evidence="1" id="KW-0175">Coiled coil</keyword>
<dbReference type="Proteomes" id="UP000054773">
    <property type="component" value="Unassembled WGS sequence"/>
</dbReference>
<accession>A0A0W0TFU7</accession>
<dbReference type="STRING" id="448.Lery_2613"/>
<name>A0A0W0TFU7_LEGER</name>